<dbReference type="Gene3D" id="3.40.50.1110">
    <property type="entry name" value="SGNH hydrolase"/>
    <property type="match status" value="1"/>
</dbReference>
<dbReference type="AlphaFoldDB" id="M7S9K2"/>
<reference evidence="3" key="1">
    <citation type="journal article" date="2013" name="Genome Announc.">
        <title>Draft genome sequence of the grapevine dieback fungus Eutypa lata UCR-EL1.</title>
        <authorList>
            <person name="Blanco-Ulate B."/>
            <person name="Rolshausen P.E."/>
            <person name="Cantu D."/>
        </authorList>
    </citation>
    <scope>NUCLEOTIDE SEQUENCE [LARGE SCALE GENOMIC DNA]</scope>
    <source>
        <strain evidence="3">UCR-EL1</strain>
    </source>
</reference>
<dbReference type="InterPro" id="IPR036514">
    <property type="entry name" value="SGNH_hydro_sf"/>
</dbReference>
<organism evidence="2 3">
    <name type="scientific">Eutypa lata (strain UCR-EL1)</name>
    <name type="common">Grapevine dieback disease fungus</name>
    <name type="synonym">Eutypa armeniacae</name>
    <dbReference type="NCBI Taxonomy" id="1287681"/>
    <lineage>
        <taxon>Eukaryota</taxon>
        <taxon>Fungi</taxon>
        <taxon>Dikarya</taxon>
        <taxon>Ascomycota</taxon>
        <taxon>Pezizomycotina</taxon>
        <taxon>Sordariomycetes</taxon>
        <taxon>Xylariomycetidae</taxon>
        <taxon>Xylariales</taxon>
        <taxon>Diatrypaceae</taxon>
        <taxon>Eutypa</taxon>
    </lineage>
</organism>
<sequence length="262" mass="28120">MGIKALPLSRPPKPISGVFCQPYLDTPITMRAGAAFLPAACLLGSALAQDKLKIMPLGDSITEITCWRAKVWDQLFAAGMTDSIDLVGSMTNNPQNCQSADPNWDLGHEGHSGYLAINIANDLLEGWLAAAQPDIVQFMLGTNDVFQGRTLDAILAAYTRIVELSRASNPSMKIIVDTVIPLPMNNQPIVALNDAIPAWAEGLNSTESPIFVADVYNFPYPSTDLRDGVHPNDAGDEIIAQVIAPLMMAVVQESLSGKAAIY</sequence>
<keyword evidence="3" id="KW-1185">Reference proteome</keyword>
<protein>
    <submittedName>
        <fullName evidence="2">Putative carbohydrate esterase family 3 protein</fullName>
    </submittedName>
</protein>
<dbReference type="CDD" id="cd01833">
    <property type="entry name" value="XynB_like"/>
    <property type="match status" value="1"/>
</dbReference>
<dbReference type="Proteomes" id="UP000012174">
    <property type="component" value="Unassembled WGS sequence"/>
</dbReference>
<dbReference type="KEGG" id="ela:UCREL1_10236"/>
<feature type="domain" description="SGNH hydrolase-type esterase" evidence="1">
    <location>
        <begin position="57"/>
        <end position="237"/>
    </location>
</feature>
<dbReference type="SUPFAM" id="SSF52266">
    <property type="entry name" value="SGNH hydrolase"/>
    <property type="match status" value="1"/>
</dbReference>
<dbReference type="eggNOG" id="ENOG502SPIJ">
    <property type="taxonomic scope" value="Eukaryota"/>
</dbReference>
<dbReference type="HOGENOM" id="CLU_044083_4_0_1"/>
<dbReference type="OMA" id="ITCWRAL"/>
<evidence type="ECO:0000313" key="2">
    <source>
        <dbReference type="EMBL" id="EMR62829.1"/>
    </source>
</evidence>
<evidence type="ECO:0000313" key="3">
    <source>
        <dbReference type="Proteomes" id="UP000012174"/>
    </source>
</evidence>
<dbReference type="OrthoDB" id="2119228at2759"/>
<dbReference type="EMBL" id="KB707370">
    <property type="protein sequence ID" value="EMR62829.1"/>
    <property type="molecule type" value="Genomic_DNA"/>
</dbReference>
<name>M7S9K2_EUTLA</name>
<evidence type="ECO:0000259" key="1">
    <source>
        <dbReference type="Pfam" id="PF13472"/>
    </source>
</evidence>
<dbReference type="Pfam" id="PF13472">
    <property type="entry name" value="Lipase_GDSL_2"/>
    <property type="match status" value="1"/>
</dbReference>
<dbReference type="STRING" id="1287681.M7S9K2"/>
<dbReference type="PANTHER" id="PTHR30383">
    <property type="entry name" value="THIOESTERASE 1/PROTEASE 1/LYSOPHOSPHOLIPASE L1"/>
    <property type="match status" value="1"/>
</dbReference>
<gene>
    <name evidence="2" type="ORF">UCREL1_10236</name>
</gene>
<dbReference type="GO" id="GO:0004622">
    <property type="term" value="F:phosphatidylcholine lysophospholipase activity"/>
    <property type="evidence" value="ECO:0007669"/>
    <property type="project" value="TreeGrafter"/>
</dbReference>
<proteinExistence type="predicted"/>
<dbReference type="InterPro" id="IPR051532">
    <property type="entry name" value="Ester_Hydrolysis_Enzymes"/>
</dbReference>
<accession>M7S9K2</accession>
<dbReference type="InterPro" id="IPR013830">
    <property type="entry name" value="SGNH_hydro"/>
</dbReference>
<dbReference type="PANTHER" id="PTHR30383:SF2">
    <property type="entry name" value="CELLULOSE-BINDING PROTEIN"/>
    <property type="match status" value="1"/>
</dbReference>